<evidence type="ECO:0000313" key="3">
    <source>
        <dbReference type="Proteomes" id="UP001159363"/>
    </source>
</evidence>
<proteinExistence type="predicted"/>
<evidence type="ECO:0000313" key="2">
    <source>
        <dbReference type="EMBL" id="KAJ8889040.1"/>
    </source>
</evidence>
<feature type="transmembrane region" description="Helical" evidence="1">
    <location>
        <begin position="37"/>
        <end position="58"/>
    </location>
</feature>
<sequence length="413" mass="45319">MASLKGANMHRGLRSIEWVAGDDASLSVETGCSDGPLIPLSLIATLYLSLALFLPLLLSRSDRWEPRLTTSHPAIQFVPKMFYRVEVRTLGGPVQSANIVVGVSMHKPGTDKDKSQHLPWRDFGNPWRPEIRVTGPGFEPATSRKVYHLAKAWCDCENSFVTGPQQPSCSLVLATCSSSAVQPGLATAVHLSVWQDEETLTRSRRFSYDDVQGWLVTLILAFGVWLKTLMAPRCFSGCTARLLPLRTGFDSRQGRRSRIFEFGNRAGRRHSSAGFSQRSPLFRPFVPAVLHTHLAPLSSDLKTSISSTQSPLQVPNTFNSVDHVTLTVVYDRGHPPPHQGEPGSIPCRVAGFSHVGFVPDDAVGQRVFSEISRYPTPLHSSAAPYSFQSPLSALKTSLLRAAQISSLFNPPPQ</sequence>
<keyword evidence="1" id="KW-0812">Transmembrane</keyword>
<organism evidence="2 3">
    <name type="scientific">Dryococelus australis</name>
    <dbReference type="NCBI Taxonomy" id="614101"/>
    <lineage>
        <taxon>Eukaryota</taxon>
        <taxon>Metazoa</taxon>
        <taxon>Ecdysozoa</taxon>
        <taxon>Arthropoda</taxon>
        <taxon>Hexapoda</taxon>
        <taxon>Insecta</taxon>
        <taxon>Pterygota</taxon>
        <taxon>Neoptera</taxon>
        <taxon>Polyneoptera</taxon>
        <taxon>Phasmatodea</taxon>
        <taxon>Verophasmatodea</taxon>
        <taxon>Anareolatae</taxon>
        <taxon>Phasmatidae</taxon>
        <taxon>Eurycanthinae</taxon>
        <taxon>Dryococelus</taxon>
    </lineage>
</organism>
<evidence type="ECO:0000256" key="1">
    <source>
        <dbReference type="SAM" id="Phobius"/>
    </source>
</evidence>
<reference evidence="2 3" key="1">
    <citation type="submission" date="2023-02" db="EMBL/GenBank/DDBJ databases">
        <title>LHISI_Scaffold_Assembly.</title>
        <authorList>
            <person name="Stuart O.P."/>
            <person name="Cleave R."/>
            <person name="Magrath M.J.L."/>
            <person name="Mikheyev A.S."/>
        </authorList>
    </citation>
    <scope>NUCLEOTIDE SEQUENCE [LARGE SCALE GENOMIC DNA]</scope>
    <source>
        <strain evidence="2">Daus_M_001</strain>
        <tissue evidence="2">Leg muscle</tissue>
    </source>
</reference>
<keyword evidence="3" id="KW-1185">Reference proteome</keyword>
<feature type="transmembrane region" description="Helical" evidence="1">
    <location>
        <begin position="211"/>
        <end position="230"/>
    </location>
</feature>
<keyword evidence="1" id="KW-0472">Membrane</keyword>
<dbReference type="EMBL" id="JARBHB010000003">
    <property type="protein sequence ID" value="KAJ8889040.1"/>
    <property type="molecule type" value="Genomic_DNA"/>
</dbReference>
<keyword evidence="1" id="KW-1133">Transmembrane helix</keyword>
<accession>A0ABQ9HXG1</accession>
<gene>
    <name evidence="2" type="ORF">PR048_008534</name>
</gene>
<dbReference type="Proteomes" id="UP001159363">
    <property type="component" value="Chromosome 3"/>
</dbReference>
<name>A0ABQ9HXG1_9NEOP</name>
<comment type="caution">
    <text evidence="2">The sequence shown here is derived from an EMBL/GenBank/DDBJ whole genome shotgun (WGS) entry which is preliminary data.</text>
</comment>
<protein>
    <submittedName>
        <fullName evidence="2">Uncharacterized protein</fullName>
    </submittedName>
</protein>